<reference evidence="1" key="1">
    <citation type="submission" date="2022-08" db="EMBL/GenBank/DDBJ databases">
        <title>Genome Sequence of Fusarium decemcellulare.</title>
        <authorList>
            <person name="Buettner E."/>
        </authorList>
    </citation>
    <scope>NUCLEOTIDE SEQUENCE</scope>
    <source>
        <strain evidence="1">Babe19</strain>
    </source>
</reference>
<keyword evidence="2" id="KW-1185">Reference proteome</keyword>
<evidence type="ECO:0000313" key="1">
    <source>
        <dbReference type="EMBL" id="KAJ3548544.1"/>
    </source>
</evidence>
<comment type="caution">
    <text evidence="1">The sequence shown here is derived from an EMBL/GenBank/DDBJ whole genome shotgun (WGS) entry which is preliminary data.</text>
</comment>
<accession>A0ACC1SXS7</accession>
<dbReference type="EMBL" id="JANRMS010000045">
    <property type="protein sequence ID" value="KAJ3548544.1"/>
    <property type="molecule type" value="Genomic_DNA"/>
</dbReference>
<gene>
    <name evidence="1" type="ORF">NM208_g953</name>
</gene>
<organism evidence="1 2">
    <name type="scientific">Fusarium decemcellulare</name>
    <dbReference type="NCBI Taxonomy" id="57161"/>
    <lineage>
        <taxon>Eukaryota</taxon>
        <taxon>Fungi</taxon>
        <taxon>Dikarya</taxon>
        <taxon>Ascomycota</taxon>
        <taxon>Pezizomycotina</taxon>
        <taxon>Sordariomycetes</taxon>
        <taxon>Hypocreomycetidae</taxon>
        <taxon>Hypocreales</taxon>
        <taxon>Nectriaceae</taxon>
        <taxon>Fusarium</taxon>
        <taxon>Fusarium decemcellulare species complex</taxon>
    </lineage>
</organism>
<protein>
    <submittedName>
        <fullName evidence="1">Uncharacterized protein</fullName>
    </submittedName>
</protein>
<proteinExistence type="predicted"/>
<dbReference type="Proteomes" id="UP001148629">
    <property type="component" value="Unassembled WGS sequence"/>
</dbReference>
<evidence type="ECO:0000313" key="2">
    <source>
        <dbReference type="Proteomes" id="UP001148629"/>
    </source>
</evidence>
<sequence>MASFFDLKKFPIPLQPYIDGAFVDSIDGEKHTLVSAVNDQVITKVCPRDEEILADVFFYYITDPLTFPLYTELQWASSRDVERCVAAAERGLESWSSMSMEQRRQALLSYADVLEKNAIHLHWLEGILVGKEARVGLYEVSSVGDMFRYYAQSMATWRAEVVKREDNELVMSVREPYGITAGICAYNAPLGIYGMKAGPALAAGNVIIIKASETNPLSTLLAVSLASQAGIPNGVIQCITGGLEPGKALAEHAKIRKLSFTGSIPAGKAIQVAAARSNLKSVTLELGGKSPVVVFPDADLDKAAQNIAGQLFLLNAQVCATGSRIYAHESIVDDLVAKMKTVVDAGEAARVPGRNPLDMNTTWSPIYNHRQHEVVKGFLSDIDHQGTVVTGGAAVEGPGCYVQPTILRDPIKGARVVNEEVFGPILVVDKFTTEEEALAKANDTETGLTATLWTTDFGRILRLSKRMEAGMIQVNRGLAVGIQMPFAGWKQSGQGVECGTEALDDWTQAKTISIGV</sequence>
<name>A0ACC1SXS7_9HYPO</name>